<dbReference type="FunFam" id="3.40.30.10:FF:000133">
    <property type="entry name" value="Endoplasmic reticulum resident protein 29"/>
    <property type="match status" value="1"/>
</dbReference>
<reference evidence="5" key="1">
    <citation type="submission" date="2020-03" db="EMBL/GenBank/DDBJ databases">
        <title>Transcriptomic Profiling of the Digestive Tract of the Rat Flea, Xenopsylla cheopis, Following Blood Feeding and Infection with Yersinia pestis.</title>
        <authorList>
            <person name="Bland D.M."/>
            <person name="Martens C.A."/>
            <person name="Virtaneva K."/>
            <person name="Kanakabandi K."/>
            <person name="Long D."/>
            <person name="Rosenke R."/>
            <person name="Saturday G.A."/>
            <person name="Hoyt F.H."/>
            <person name="Bruno D.P."/>
            <person name="Ribeiro J.M.C."/>
            <person name="Hinnebusch J."/>
        </authorList>
    </citation>
    <scope>NUCLEOTIDE SEQUENCE</scope>
</reference>
<feature type="domain" description="ERp29 N-terminal" evidence="4">
    <location>
        <begin position="21"/>
        <end position="143"/>
    </location>
</feature>
<dbReference type="AlphaFoldDB" id="A0A6M2E095"/>
<evidence type="ECO:0000256" key="2">
    <source>
        <dbReference type="SAM" id="SignalP"/>
    </source>
</evidence>
<dbReference type="PANTHER" id="PTHR12211:SF0">
    <property type="entry name" value="ENDOPLASMIC RETICULUM RESIDENT PROTEIN 29"/>
    <property type="match status" value="1"/>
</dbReference>
<dbReference type="SUPFAM" id="SSF47933">
    <property type="entry name" value="ERP29 C domain-like"/>
    <property type="match status" value="1"/>
</dbReference>
<name>A0A6M2E095_XENCH</name>
<feature type="domain" description="Endoplasmic reticulum resident protein 29 C-terminal" evidence="3">
    <location>
        <begin position="144"/>
        <end position="236"/>
    </location>
</feature>
<dbReference type="Gene3D" id="1.20.1150.12">
    <property type="entry name" value="Endoplasmic reticulum resident protein 29, C-terminal domain"/>
    <property type="match status" value="1"/>
</dbReference>
<dbReference type="GO" id="GO:0009306">
    <property type="term" value="P:protein secretion"/>
    <property type="evidence" value="ECO:0007669"/>
    <property type="project" value="InterPro"/>
</dbReference>
<dbReference type="EMBL" id="GIIL01007015">
    <property type="protein sequence ID" value="NOV50741.1"/>
    <property type="molecule type" value="Transcribed_RNA"/>
</dbReference>
<feature type="chain" id="PRO_5027026359" evidence="2">
    <location>
        <begin position="22"/>
        <end position="245"/>
    </location>
</feature>
<dbReference type="InterPro" id="IPR011679">
    <property type="entry name" value="ERp29_C"/>
</dbReference>
<evidence type="ECO:0000259" key="3">
    <source>
        <dbReference type="Pfam" id="PF07749"/>
    </source>
</evidence>
<accession>A0A6M2E095</accession>
<keyword evidence="2" id="KW-0732">Signal</keyword>
<dbReference type="PANTHER" id="PTHR12211">
    <property type="entry name" value="ENDOPLASMIC RETICULUM PROTEIN ERP29"/>
    <property type="match status" value="1"/>
</dbReference>
<protein>
    <submittedName>
        <fullName evidence="5">Putative endoplasmic reticulum resident protein 29 ceratosolen</fullName>
    </submittedName>
</protein>
<sequence length="245" mass="28495">MDRFKFICFFILLVHVTKSAACKGCVELDDFSFNKLIKVFPTVLVKFDIAFPYGEKHETYEQFSKELSKSQDLLVAQVGVKDYGDRDNENIANRYKIKKEDYPVLLLFKNGNLDEPVKFSDEYTLDNIKRFVKMNSQIYLGAPGCLESYDKLAINFLNDKDNRLAIKADAEILLEEQSSENKQFANTYITIMDKIIKNGEVFVGNEQKRLKKLLRERLSQNKELQLKQKLNILDSFSKSIKKEEL</sequence>
<evidence type="ECO:0000259" key="4">
    <source>
        <dbReference type="Pfam" id="PF07912"/>
    </source>
</evidence>
<dbReference type="InterPro" id="IPR016855">
    <property type="entry name" value="ERp29"/>
</dbReference>
<dbReference type="InterPro" id="IPR012883">
    <property type="entry name" value="ERp29_N"/>
</dbReference>
<feature type="signal peptide" evidence="2">
    <location>
        <begin position="1"/>
        <end position="21"/>
    </location>
</feature>
<dbReference type="Gene3D" id="3.40.30.10">
    <property type="entry name" value="Glutaredoxin"/>
    <property type="match status" value="1"/>
</dbReference>
<evidence type="ECO:0000256" key="1">
    <source>
        <dbReference type="ARBA" id="ARBA00022824"/>
    </source>
</evidence>
<proteinExistence type="predicted"/>
<dbReference type="Pfam" id="PF07912">
    <property type="entry name" value="ERp29_N"/>
    <property type="match status" value="1"/>
</dbReference>
<dbReference type="InterPro" id="IPR036356">
    <property type="entry name" value="ERp29_C_sf"/>
</dbReference>
<dbReference type="InterPro" id="IPR036249">
    <property type="entry name" value="Thioredoxin-like_sf"/>
</dbReference>
<keyword evidence="1" id="KW-0256">Endoplasmic reticulum</keyword>
<dbReference type="Pfam" id="PF07749">
    <property type="entry name" value="ERp29"/>
    <property type="match status" value="1"/>
</dbReference>
<dbReference type="GO" id="GO:0005788">
    <property type="term" value="C:endoplasmic reticulum lumen"/>
    <property type="evidence" value="ECO:0007669"/>
    <property type="project" value="InterPro"/>
</dbReference>
<dbReference type="SUPFAM" id="SSF52833">
    <property type="entry name" value="Thioredoxin-like"/>
    <property type="match status" value="1"/>
</dbReference>
<evidence type="ECO:0000313" key="5">
    <source>
        <dbReference type="EMBL" id="NOV50741.1"/>
    </source>
</evidence>
<organism evidence="5">
    <name type="scientific">Xenopsylla cheopis</name>
    <name type="common">Oriental rat flea</name>
    <name type="synonym">Pulex cheopis</name>
    <dbReference type="NCBI Taxonomy" id="163159"/>
    <lineage>
        <taxon>Eukaryota</taxon>
        <taxon>Metazoa</taxon>
        <taxon>Ecdysozoa</taxon>
        <taxon>Arthropoda</taxon>
        <taxon>Hexapoda</taxon>
        <taxon>Insecta</taxon>
        <taxon>Pterygota</taxon>
        <taxon>Neoptera</taxon>
        <taxon>Endopterygota</taxon>
        <taxon>Siphonaptera</taxon>
        <taxon>Pulicidae</taxon>
        <taxon>Xenopsyllinae</taxon>
        <taxon>Xenopsylla</taxon>
    </lineage>
</organism>